<evidence type="ECO:0000313" key="2">
    <source>
        <dbReference type="EMBL" id="EFP05256.1"/>
    </source>
</evidence>
<dbReference type="AlphaFoldDB" id="E3NLP7"/>
<keyword evidence="3" id="KW-1185">Reference proteome</keyword>
<feature type="region of interest" description="Disordered" evidence="1">
    <location>
        <begin position="20"/>
        <end position="69"/>
    </location>
</feature>
<dbReference type="EMBL" id="DS268922">
    <property type="protein sequence ID" value="EFP05256.1"/>
    <property type="molecule type" value="Genomic_DNA"/>
</dbReference>
<evidence type="ECO:0000313" key="3">
    <source>
        <dbReference type="Proteomes" id="UP000008281"/>
    </source>
</evidence>
<proteinExistence type="predicted"/>
<protein>
    <submittedName>
        <fullName evidence="2">Uncharacterized protein</fullName>
    </submittedName>
</protein>
<feature type="compositionally biased region" description="Basic and acidic residues" evidence="1">
    <location>
        <begin position="41"/>
        <end position="55"/>
    </location>
</feature>
<reference evidence="2" key="1">
    <citation type="submission" date="2007-07" db="EMBL/GenBank/DDBJ databases">
        <title>PCAP assembly of the Caenorhabditis remanei genome.</title>
        <authorList>
            <consortium name="The Caenorhabditis remanei Sequencing Consortium"/>
            <person name="Wilson R.K."/>
        </authorList>
    </citation>
    <scope>NUCLEOTIDE SEQUENCE [LARGE SCALE GENOMIC DNA]</scope>
    <source>
        <strain evidence="2">PB4641</strain>
    </source>
</reference>
<accession>E3NLP7</accession>
<sequence length="69" mass="7479">MVRGGLHWQCIKDPLEYVSRNGSSSSSFLKKGNGSRRTTHGHSEGKKIQRDEEGSRASFFGAGSPSSIP</sequence>
<gene>
    <name evidence="2" type="ORF">CRE_24859</name>
</gene>
<evidence type="ECO:0000256" key="1">
    <source>
        <dbReference type="SAM" id="MobiDB-lite"/>
    </source>
</evidence>
<name>E3NLP7_CAERE</name>
<organism evidence="3">
    <name type="scientific">Caenorhabditis remanei</name>
    <name type="common">Caenorhabditis vulgaris</name>
    <dbReference type="NCBI Taxonomy" id="31234"/>
    <lineage>
        <taxon>Eukaryota</taxon>
        <taxon>Metazoa</taxon>
        <taxon>Ecdysozoa</taxon>
        <taxon>Nematoda</taxon>
        <taxon>Chromadorea</taxon>
        <taxon>Rhabditida</taxon>
        <taxon>Rhabditina</taxon>
        <taxon>Rhabditomorpha</taxon>
        <taxon>Rhabditoidea</taxon>
        <taxon>Rhabditidae</taxon>
        <taxon>Peloderinae</taxon>
        <taxon>Caenorhabditis</taxon>
    </lineage>
</organism>
<dbReference type="Proteomes" id="UP000008281">
    <property type="component" value="Unassembled WGS sequence"/>
</dbReference>
<dbReference type="HOGENOM" id="CLU_2778302_0_0_1"/>
<dbReference type="InParanoid" id="E3NLP7"/>